<evidence type="ECO:0000313" key="2">
    <source>
        <dbReference type="EMBL" id="QJA55677.1"/>
    </source>
</evidence>
<dbReference type="EMBL" id="MT144155">
    <property type="protein sequence ID" value="QJA49789.1"/>
    <property type="molecule type" value="Genomic_DNA"/>
</dbReference>
<accession>A0A6H1ZQN0</accession>
<dbReference type="EMBL" id="MT142419">
    <property type="protein sequence ID" value="QJA80376.1"/>
    <property type="molecule type" value="Genomic_DNA"/>
</dbReference>
<dbReference type="EMBL" id="MT141172">
    <property type="protein sequence ID" value="QJA55677.1"/>
    <property type="molecule type" value="Genomic_DNA"/>
</dbReference>
<sequence>MAKAKEFTKAEACKMAKISPNTLDNYIRKGLIIPAFPSGGKNRADKLSSANIRELKAVIRVMNKTGLPGATIALYCNKYREDPKQLSDAFNRLITVADNVHKGLI</sequence>
<proteinExistence type="predicted"/>
<evidence type="ECO:0000313" key="1">
    <source>
        <dbReference type="EMBL" id="QJA49789.1"/>
    </source>
</evidence>
<gene>
    <name evidence="3" type="ORF">MM415A00737_0014</name>
    <name evidence="2" type="ORF">MM415B02012_0011</name>
    <name evidence="1" type="ORF">TM448A01472_0009</name>
</gene>
<name>A0A6H1ZQN0_9ZZZZ</name>
<dbReference type="AlphaFoldDB" id="A0A6H1ZQN0"/>
<protein>
    <submittedName>
        <fullName evidence="1">Putative DNA binding, helix-turn-helix domain containing protein</fullName>
    </submittedName>
</protein>
<organism evidence="1">
    <name type="scientific">viral metagenome</name>
    <dbReference type="NCBI Taxonomy" id="1070528"/>
    <lineage>
        <taxon>unclassified sequences</taxon>
        <taxon>metagenomes</taxon>
        <taxon>organismal metagenomes</taxon>
    </lineage>
</organism>
<reference evidence="1" key="1">
    <citation type="submission" date="2020-03" db="EMBL/GenBank/DDBJ databases">
        <title>The deep terrestrial virosphere.</title>
        <authorList>
            <person name="Holmfeldt K."/>
            <person name="Nilsson E."/>
            <person name="Simone D."/>
            <person name="Lopez-Fernandez M."/>
            <person name="Wu X."/>
            <person name="de Brujin I."/>
            <person name="Lundin D."/>
            <person name="Andersson A."/>
            <person name="Bertilsson S."/>
            <person name="Dopson M."/>
        </authorList>
    </citation>
    <scope>NUCLEOTIDE SEQUENCE</scope>
    <source>
        <strain evidence="3">MM415A00737</strain>
        <strain evidence="2">MM415B02012</strain>
        <strain evidence="1">TM448A01472</strain>
    </source>
</reference>
<evidence type="ECO:0000313" key="3">
    <source>
        <dbReference type="EMBL" id="QJA80376.1"/>
    </source>
</evidence>
<dbReference type="InterPro" id="IPR009061">
    <property type="entry name" value="DNA-bd_dom_put_sf"/>
</dbReference>
<dbReference type="Gene3D" id="1.10.1660.10">
    <property type="match status" value="1"/>
</dbReference>
<dbReference type="SUPFAM" id="SSF46955">
    <property type="entry name" value="Putative DNA-binding domain"/>
    <property type="match status" value="1"/>
</dbReference>